<evidence type="ECO:0000256" key="1">
    <source>
        <dbReference type="ARBA" id="ARBA00000553"/>
    </source>
</evidence>
<dbReference type="HOGENOM" id="CLU_065784_0_2_9"/>
<evidence type="ECO:0000256" key="7">
    <source>
        <dbReference type="ARBA" id="ARBA00022833"/>
    </source>
</evidence>
<comment type="catalytic activity">
    <reaction evidence="1">
        <text>inosine + phosphate = alpha-D-ribose 1-phosphate + hypoxanthine</text>
        <dbReference type="Rhea" id="RHEA:27646"/>
        <dbReference type="ChEBI" id="CHEBI:17368"/>
        <dbReference type="ChEBI" id="CHEBI:17596"/>
        <dbReference type="ChEBI" id="CHEBI:43474"/>
        <dbReference type="ChEBI" id="CHEBI:57720"/>
        <dbReference type="EC" id="2.4.2.1"/>
    </reaction>
    <physiologicalReaction direction="left-to-right" evidence="1">
        <dbReference type="Rhea" id="RHEA:27647"/>
    </physiologicalReaction>
</comment>
<comment type="catalytic activity">
    <reaction evidence="9">
        <text>adenosine + phosphate = alpha-D-ribose 1-phosphate + adenine</text>
        <dbReference type="Rhea" id="RHEA:27642"/>
        <dbReference type="ChEBI" id="CHEBI:16335"/>
        <dbReference type="ChEBI" id="CHEBI:16708"/>
        <dbReference type="ChEBI" id="CHEBI:43474"/>
        <dbReference type="ChEBI" id="CHEBI:57720"/>
        <dbReference type="EC" id="2.4.2.1"/>
    </reaction>
    <physiologicalReaction direction="left-to-right" evidence="9">
        <dbReference type="Rhea" id="RHEA:27643"/>
    </physiologicalReaction>
</comment>
<dbReference type="Pfam" id="PF02578">
    <property type="entry name" value="Cu-oxidase_4"/>
    <property type="match status" value="1"/>
</dbReference>
<protein>
    <recommendedName>
        <fullName evidence="11">Purine nucleoside phosphorylase</fullName>
    </recommendedName>
</protein>
<evidence type="ECO:0000256" key="10">
    <source>
        <dbReference type="ARBA" id="ARBA00049893"/>
    </source>
</evidence>
<evidence type="ECO:0000256" key="3">
    <source>
        <dbReference type="ARBA" id="ARBA00007353"/>
    </source>
</evidence>
<dbReference type="InterPro" id="IPR038371">
    <property type="entry name" value="Cu_polyphenol_OxRdtase_sf"/>
</dbReference>
<keyword evidence="6" id="KW-0378">Hydrolase</keyword>
<dbReference type="InterPro" id="IPR003730">
    <property type="entry name" value="Cu_polyphenol_OxRdtase"/>
</dbReference>
<proteinExistence type="inferred from homology"/>
<dbReference type="OrthoDB" id="4279at2"/>
<dbReference type="GO" id="GO:0005507">
    <property type="term" value="F:copper ion binding"/>
    <property type="evidence" value="ECO:0007669"/>
    <property type="project" value="TreeGrafter"/>
</dbReference>
<dbReference type="PANTHER" id="PTHR30616">
    <property type="entry name" value="UNCHARACTERIZED PROTEIN YFIH"/>
    <property type="match status" value="1"/>
</dbReference>
<keyword evidence="5" id="KW-0479">Metal-binding</keyword>
<reference evidence="12 13" key="1">
    <citation type="journal article" date="2015" name="Infect. Genet. Evol.">
        <title>Genomic sequences of six botulinum neurotoxin-producing strains representing three clostridial species illustrate the mobility and diversity of botulinum neurotoxin genes.</title>
        <authorList>
            <person name="Smith T.J."/>
            <person name="Hill K.K."/>
            <person name="Xie G."/>
            <person name="Foley B.T."/>
            <person name="Williamson C.H."/>
            <person name="Foster J.T."/>
            <person name="Johnson S.L."/>
            <person name="Chertkov O."/>
            <person name="Teshima H."/>
            <person name="Gibbons H.S."/>
            <person name="Johnsky L.A."/>
            <person name="Karavis M.A."/>
            <person name="Smith L.A."/>
        </authorList>
    </citation>
    <scope>NUCLEOTIDE SEQUENCE [LARGE SCALE GENOMIC DNA]</scope>
    <source>
        <strain evidence="12 13">Sullivan</strain>
    </source>
</reference>
<comment type="similarity">
    <text evidence="3 11">Belongs to the purine nucleoside phosphorylase YfiH/LACC1 family.</text>
</comment>
<dbReference type="AlphaFoldDB" id="A0A0A7FTA8"/>
<dbReference type="GO" id="GO:0017061">
    <property type="term" value="F:S-methyl-5-thioadenosine phosphorylase activity"/>
    <property type="evidence" value="ECO:0007669"/>
    <property type="project" value="UniProtKB-EC"/>
</dbReference>
<evidence type="ECO:0000256" key="9">
    <source>
        <dbReference type="ARBA" id="ARBA00048968"/>
    </source>
</evidence>
<organism evidence="12 13">
    <name type="scientific">Clostridium baratii str. Sullivan</name>
    <dbReference type="NCBI Taxonomy" id="1415775"/>
    <lineage>
        <taxon>Bacteria</taxon>
        <taxon>Bacillati</taxon>
        <taxon>Bacillota</taxon>
        <taxon>Clostridia</taxon>
        <taxon>Eubacteriales</taxon>
        <taxon>Clostridiaceae</taxon>
        <taxon>Clostridium</taxon>
    </lineage>
</organism>
<comment type="catalytic activity">
    <reaction evidence="8">
        <text>adenosine + H2O + H(+) = inosine + NH4(+)</text>
        <dbReference type="Rhea" id="RHEA:24408"/>
        <dbReference type="ChEBI" id="CHEBI:15377"/>
        <dbReference type="ChEBI" id="CHEBI:15378"/>
        <dbReference type="ChEBI" id="CHEBI:16335"/>
        <dbReference type="ChEBI" id="CHEBI:17596"/>
        <dbReference type="ChEBI" id="CHEBI:28938"/>
        <dbReference type="EC" id="3.5.4.4"/>
    </reaction>
    <physiologicalReaction direction="left-to-right" evidence="8">
        <dbReference type="Rhea" id="RHEA:24409"/>
    </physiologicalReaction>
</comment>
<evidence type="ECO:0000313" key="13">
    <source>
        <dbReference type="Proteomes" id="UP000030635"/>
    </source>
</evidence>
<comment type="catalytic activity">
    <reaction evidence="10">
        <text>S-methyl-5'-thioadenosine + phosphate = 5-(methylsulfanyl)-alpha-D-ribose 1-phosphate + adenine</text>
        <dbReference type="Rhea" id="RHEA:11852"/>
        <dbReference type="ChEBI" id="CHEBI:16708"/>
        <dbReference type="ChEBI" id="CHEBI:17509"/>
        <dbReference type="ChEBI" id="CHEBI:43474"/>
        <dbReference type="ChEBI" id="CHEBI:58533"/>
        <dbReference type="EC" id="2.4.2.28"/>
    </reaction>
    <physiologicalReaction direction="left-to-right" evidence="10">
        <dbReference type="Rhea" id="RHEA:11853"/>
    </physiologicalReaction>
</comment>
<evidence type="ECO:0000256" key="11">
    <source>
        <dbReference type="RuleBase" id="RU361274"/>
    </source>
</evidence>
<sequence length="244" mass="27787">MNIIMKESLNKKKDFLVLDNDKSKVVFSTALDNRSFNRNTNEGKEALNSIVDDFNVKKVLYLNQVHSDKVYTYKSEENFIENDGDGIITNERNVAIGVFTADCVPVIIINEVSGVIGAVHSGWKGTFNSITKIALDKMKEEYEVDHKYTKIYIGAHIRKCCYEVSEDLKTKFLEKMNIEEDILFTGRNLNLEACIEKNAIDSGILGENIFTLNECTYCSTNIKLHSYRKSEGSYGRLFSFVILK</sequence>
<dbReference type="Proteomes" id="UP000030635">
    <property type="component" value="Chromosome"/>
</dbReference>
<keyword evidence="4" id="KW-0808">Transferase</keyword>
<keyword evidence="13" id="KW-1185">Reference proteome</keyword>
<dbReference type="eggNOG" id="COG1496">
    <property type="taxonomic scope" value="Bacteria"/>
</dbReference>
<dbReference type="GO" id="GO:0016787">
    <property type="term" value="F:hydrolase activity"/>
    <property type="evidence" value="ECO:0007669"/>
    <property type="project" value="UniProtKB-KW"/>
</dbReference>
<dbReference type="CDD" id="cd16833">
    <property type="entry name" value="YfiH"/>
    <property type="match status" value="1"/>
</dbReference>
<dbReference type="STRING" id="1561.NPD11_398"/>
<accession>A0A0A7FTA8</accession>
<comment type="function">
    <text evidence="2">Purine nucleoside enzyme that catalyzes the phosphorolysis of adenosine and inosine nucleosides, yielding D-ribose 1-phosphate and the respective free bases, adenine and hypoxanthine. Also catalyzes the phosphorolysis of S-methyl-5'-thioadenosine into adenine and S-methyl-5-thio-alpha-D-ribose 1-phosphate. Also has adenosine deaminase activity.</text>
</comment>
<dbReference type="KEGG" id="cbv:U729_2628"/>
<dbReference type="PANTHER" id="PTHR30616:SF2">
    <property type="entry name" value="PURINE NUCLEOSIDE PHOSPHORYLASE LACC1"/>
    <property type="match status" value="1"/>
</dbReference>
<evidence type="ECO:0000256" key="2">
    <source>
        <dbReference type="ARBA" id="ARBA00003215"/>
    </source>
</evidence>
<dbReference type="RefSeq" id="WP_039315801.1">
    <property type="nucleotide sequence ID" value="NZ_CP006905.1"/>
</dbReference>
<evidence type="ECO:0000256" key="5">
    <source>
        <dbReference type="ARBA" id="ARBA00022723"/>
    </source>
</evidence>
<dbReference type="Gene3D" id="3.60.140.10">
    <property type="entry name" value="CNF1/YfiH-like putative cysteine hydrolases"/>
    <property type="match status" value="1"/>
</dbReference>
<gene>
    <name evidence="12" type="ORF">U729_2628</name>
</gene>
<evidence type="ECO:0000256" key="4">
    <source>
        <dbReference type="ARBA" id="ARBA00022679"/>
    </source>
</evidence>
<dbReference type="SUPFAM" id="SSF64438">
    <property type="entry name" value="CNF1/YfiH-like putative cysteine hydrolases"/>
    <property type="match status" value="1"/>
</dbReference>
<keyword evidence="7" id="KW-0862">Zinc</keyword>
<dbReference type="EMBL" id="CP006905">
    <property type="protein sequence ID" value="AIY82812.1"/>
    <property type="molecule type" value="Genomic_DNA"/>
</dbReference>
<evidence type="ECO:0000256" key="6">
    <source>
        <dbReference type="ARBA" id="ARBA00022801"/>
    </source>
</evidence>
<evidence type="ECO:0000256" key="8">
    <source>
        <dbReference type="ARBA" id="ARBA00047989"/>
    </source>
</evidence>
<dbReference type="NCBIfam" id="TIGR00726">
    <property type="entry name" value="peptidoglycan editing factor PgeF"/>
    <property type="match status" value="1"/>
</dbReference>
<dbReference type="InterPro" id="IPR011324">
    <property type="entry name" value="Cytotoxic_necrot_fac-like_cat"/>
</dbReference>
<evidence type="ECO:0000313" key="12">
    <source>
        <dbReference type="EMBL" id="AIY82812.1"/>
    </source>
</evidence>
<name>A0A0A7FTA8_9CLOT</name>